<feature type="domain" description="Carrier" evidence="1">
    <location>
        <begin position="3"/>
        <end position="77"/>
    </location>
</feature>
<evidence type="ECO:0000313" key="3">
    <source>
        <dbReference type="Proteomes" id="UP000612585"/>
    </source>
</evidence>
<dbReference type="AlphaFoldDB" id="A0A8J3ZIU3"/>
<dbReference type="Proteomes" id="UP000612585">
    <property type="component" value="Unassembled WGS sequence"/>
</dbReference>
<protein>
    <recommendedName>
        <fullName evidence="1">Carrier domain-containing protein</fullName>
    </recommendedName>
</protein>
<name>A0A8J3ZIU3_9ACTN</name>
<evidence type="ECO:0000313" key="2">
    <source>
        <dbReference type="EMBL" id="GIJ62760.1"/>
    </source>
</evidence>
<organism evidence="2 3">
    <name type="scientific">Virgisporangium aurantiacum</name>
    <dbReference type="NCBI Taxonomy" id="175570"/>
    <lineage>
        <taxon>Bacteria</taxon>
        <taxon>Bacillati</taxon>
        <taxon>Actinomycetota</taxon>
        <taxon>Actinomycetes</taxon>
        <taxon>Micromonosporales</taxon>
        <taxon>Micromonosporaceae</taxon>
        <taxon>Virgisporangium</taxon>
    </lineage>
</organism>
<dbReference type="InterPro" id="IPR009081">
    <property type="entry name" value="PP-bd_ACP"/>
</dbReference>
<keyword evidence="3" id="KW-1185">Reference proteome</keyword>
<reference evidence="2" key="1">
    <citation type="submission" date="2021-01" db="EMBL/GenBank/DDBJ databases">
        <title>Whole genome shotgun sequence of Virgisporangium aurantiacum NBRC 16421.</title>
        <authorList>
            <person name="Komaki H."/>
            <person name="Tamura T."/>
        </authorList>
    </citation>
    <scope>NUCLEOTIDE SEQUENCE</scope>
    <source>
        <strain evidence="2">NBRC 16421</strain>
    </source>
</reference>
<dbReference type="SUPFAM" id="SSF47336">
    <property type="entry name" value="ACP-like"/>
    <property type="match status" value="1"/>
</dbReference>
<dbReference type="EMBL" id="BOPG01000082">
    <property type="protein sequence ID" value="GIJ62760.1"/>
    <property type="molecule type" value="Genomic_DNA"/>
</dbReference>
<sequence>MDDEMYHTVAGVLVRIAGVPVDRLAPDTRLDALGLDSLAMLEVGLAMQKELGVEIDDAEVAGAQTVSDLAAVGHRAARSTAG</sequence>
<comment type="caution">
    <text evidence="2">The sequence shown here is derived from an EMBL/GenBank/DDBJ whole genome shotgun (WGS) entry which is preliminary data.</text>
</comment>
<proteinExistence type="predicted"/>
<dbReference type="InterPro" id="IPR036736">
    <property type="entry name" value="ACP-like_sf"/>
</dbReference>
<dbReference type="Pfam" id="PF00550">
    <property type="entry name" value="PP-binding"/>
    <property type="match status" value="1"/>
</dbReference>
<evidence type="ECO:0000259" key="1">
    <source>
        <dbReference type="PROSITE" id="PS50075"/>
    </source>
</evidence>
<accession>A0A8J3ZIU3</accession>
<dbReference type="PROSITE" id="PS50075">
    <property type="entry name" value="CARRIER"/>
    <property type="match status" value="1"/>
</dbReference>
<dbReference type="Gene3D" id="1.10.1200.10">
    <property type="entry name" value="ACP-like"/>
    <property type="match status" value="1"/>
</dbReference>
<gene>
    <name evidence="2" type="ORF">Vau01_102760</name>
</gene>